<keyword evidence="3" id="KW-1185">Reference proteome</keyword>
<dbReference type="InterPro" id="IPR029063">
    <property type="entry name" value="SAM-dependent_MTases_sf"/>
</dbReference>
<reference evidence="2" key="1">
    <citation type="submission" date="2022-11" db="EMBL/GenBank/DDBJ databases">
        <title>Chromosomal genome sequence assembly and mating type (MAT) locus characterization of the leprose asexual lichenized fungus Lepraria neglecta (Nyl.) Erichsen.</title>
        <authorList>
            <person name="Allen J.L."/>
            <person name="Pfeffer B."/>
        </authorList>
    </citation>
    <scope>NUCLEOTIDE SEQUENCE</scope>
    <source>
        <strain evidence="2">Allen 5258</strain>
    </source>
</reference>
<organism evidence="2 3">
    <name type="scientific">Lepraria neglecta</name>
    <dbReference type="NCBI Taxonomy" id="209136"/>
    <lineage>
        <taxon>Eukaryota</taxon>
        <taxon>Fungi</taxon>
        <taxon>Dikarya</taxon>
        <taxon>Ascomycota</taxon>
        <taxon>Pezizomycotina</taxon>
        <taxon>Lecanoromycetes</taxon>
        <taxon>OSLEUM clade</taxon>
        <taxon>Lecanoromycetidae</taxon>
        <taxon>Lecanorales</taxon>
        <taxon>Lecanorineae</taxon>
        <taxon>Stereocaulaceae</taxon>
        <taxon>Lepraria</taxon>
    </lineage>
</organism>
<feature type="compositionally biased region" description="Acidic residues" evidence="1">
    <location>
        <begin position="26"/>
        <end position="41"/>
    </location>
</feature>
<evidence type="ECO:0000256" key="1">
    <source>
        <dbReference type="SAM" id="MobiDB-lite"/>
    </source>
</evidence>
<protein>
    <submittedName>
        <fullName evidence="2">Uncharacterized protein</fullName>
    </submittedName>
</protein>
<dbReference type="AlphaFoldDB" id="A0AAD9YVE6"/>
<evidence type="ECO:0000313" key="3">
    <source>
        <dbReference type="Proteomes" id="UP001276659"/>
    </source>
</evidence>
<feature type="region of interest" description="Disordered" evidence="1">
    <location>
        <begin position="1"/>
        <end position="47"/>
    </location>
</feature>
<dbReference type="Gene3D" id="3.40.50.150">
    <property type="entry name" value="Vaccinia Virus protein VP39"/>
    <property type="match status" value="1"/>
</dbReference>
<evidence type="ECO:0000313" key="2">
    <source>
        <dbReference type="EMBL" id="KAK3166741.1"/>
    </source>
</evidence>
<comment type="caution">
    <text evidence="2">The sequence shown here is derived from an EMBL/GenBank/DDBJ whole genome shotgun (WGS) entry which is preliminary data.</text>
</comment>
<name>A0AAD9YVE6_9LECA</name>
<proteinExistence type="predicted"/>
<sequence>MKEPGQTKRKGDGIGKKKLKKSRADDEGDEDEETAALDDLDDTKAAKDKTDVSEFVEVFRKRGLHLKGEPDMANKMFVRMRFHKTMRAIMATENEKGGKARFGEGFRGKQVEKRKFLVEEVGAEMDENRVLKPCVYKTR</sequence>
<gene>
    <name evidence="2" type="ORF">OEA41_009866</name>
</gene>
<feature type="compositionally biased region" description="Basic and acidic residues" evidence="1">
    <location>
        <begin position="1"/>
        <end position="15"/>
    </location>
</feature>
<dbReference type="Proteomes" id="UP001276659">
    <property type="component" value="Unassembled WGS sequence"/>
</dbReference>
<dbReference type="EMBL" id="JASNWA010000011">
    <property type="protein sequence ID" value="KAK3166741.1"/>
    <property type="molecule type" value="Genomic_DNA"/>
</dbReference>
<accession>A0AAD9YVE6</accession>